<accession>A0A1G2F4M4</accession>
<comment type="caution">
    <text evidence="1">The sequence shown here is derived from an EMBL/GenBank/DDBJ whole genome shotgun (WGS) entry which is preliminary data.</text>
</comment>
<reference evidence="1 2" key="1">
    <citation type="journal article" date="2016" name="Nat. Commun.">
        <title>Thousands of microbial genomes shed light on interconnected biogeochemical processes in an aquifer system.</title>
        <authorList>
            <person name="Anantharaman K."/>
            <person name="Brown C.T."/>
            <person name="Hug L.A."/>
            <person name="Sharon I."/>
            <person name="Castelle C.J."/>
            <person name="Probst A.J."/>
            <person name="Thomas B.C."/>
            <person name="Singh A."/>
            <person name="Wilkins M.J."/>
            <person name="Karaoz U."/>
            <person name="Brodie E.L."/>
            <person name="Williams K.H."/>
            <person name="Hubbard S.S."/>
            <person name="Banfield J.F."/>
        </authorList>
    </citation>
    <scope>NUCLEOTIDE SEQUENCE [LARGE SCALE GENOMIC DNA]</scope>
</reference>
<evidence type="ECO:0000313" key="2">
    <source>
        <dbReference type="Proteomes" id="UP000176787"/>
    </source>
</evidence>
<proteinExistence type="predicted"/>
<dbReference type="STRING" id="1801726.A3H02_00195"/>
<protein>
    <submittedName>
        <fullName evidence="1">Uncharacterized protein</fullName>
    </submittedName>
</protein>
<sequence>MTEGLEKFGKLPEHLEKHLDNIEGFKNEIRQLAEKTNDPHLREERLNLDLLTRDDFLIYEEYKTGTLDEEKFKLWKSKTVLPAADGEIGEKEYLNKKRETKEYFSGYLVNKIFNWKLYENRVKSNKDFFKEFTNYIFAGGEIIDFYKGLIKPKKWIRITRVNEKGESVDILPPNANPNNIINRQPTVQELRYIKENFGFNEGVKEISENPTKETKEYFKGRVA</sequence>
<dbReference type="Proteomes" id="UP000176787">
    <property type="component" value="Unassembled WGS sequence"/>
</dbReference>
<organism evidence="1 2">
    <name type="scientific">Candidatus Niyogibacteria bacterium RIFCSPLOWO2_12_FULL_41_13</name>
    <dbReference type="NCBI Taxonomy" id="1801726"/>
    <lineage>
        <taxon>Bacteria</taxon>
        <taxon>Candidatus Niyogiibacteriota</taxon>
    </lineage>
</organism>
<dbReference type="AlphaFoldDB" id="A0A1G2F4M4"/>
<evidence type="ECO:0000313" key="1">
    <source>
        <dbReference type="EMBL" id="OGZ32548.1"/>
    </source>
</evidence>
<dbReference type="EMBL" id="MHMS01000006">
    <property type="protein sequence ID" value="OGZ32548.1"/>
    <property type="molecule type" value="Genomic_DNA"/>
</dbReference>
<name>A0A1G2F4M4_9BACT</name>
<gene>
    <name evidence="1" type="ORF">A3H02_00195</name>
</gene>